<dbReference type="SUPFAM" id="SSF56801">
    <property type="entry name" value="Acetyl-CoA synthetase-like"/>
    <property type="match status" value="1"/>
</dbReference>
<evidence type="ECO:0000313" key="7">
    <source>
        <dbReference type="Proteomes" id="UP000332933"/>
    </source>
</evidence>
<feature type="region of interest" description="Disordered" evidence="3">
    <location>
        <begin position="1"/>
        <end position="22"/>
    </location>
</feature>
<dbReference type="NCBIfam" id="TIGR01733">
    <property type="entry name" value="AA-adenyl-dom"/>
    <property type="match status" value="1"/>
</dbReference>
<dbReference type="Proteomes" id="UP000332933">
    <property type="component" value="Unassembled WGS sequence"/>
</dbReference>
<sequence length="1244" mass="137531">MNAAETSHLALPPPHSNHSPLSRYNRITRTISLPDLEATCKVLQVTPSSIFRTVWAILLQQYTRSDYVIFGSVVSGRDTNVDGVEKIVGMLINTVPILVQVQPTTHLADLILKVHGISSHAAHHSHCSLIDIKKWANVVQGVDLFDSIMVYENYPSSQVFEQKQRPFSIDIEVAPNDANFHVSISSNALEVDKRYVEFIADRFVFIAKSIATLDVQNIMVESLDQPTGIEKSLIESTCFGPQAPLNYELLHHAFEARAISHPDARAVEHEHVWISYGELNARANILAYELADIGVCVGSRVAVVMKRCLEFIISLLAVLKAGGTIIPLDATFPQNRISAVIYDSKAMCVVTTKAHKRALKDISNQIICVGIDKILSRKYLSEPPNVTRNDEAIVLFTSGSTGQPKGVVILHEGAVNVMTHRTRSIGITEGARVLQFLAIGFDMCQWEIWGALSNGATLVLRDENALHSVSTVDVLICTPTGLGLIGNPSDFPKLKYVTVGGEPLPKTLKDLWAPIVCLINCCGPSECSIMSHSNQQFVDVEVNVGKPIPNVNCYVLDKLQRQVPVGVPGELYIGGIGVSPGYINLYDETTSKFVLDPFRSPHNTFKMYRSGDLARLLPNGHFEILGRQDSQVKLKGYRIELDEVANAIMSHPRVVAAAAIVKKASHLVGFFTPANIEISELHDVVASLLPVYMVPAVWVGLDEMPQNTNGKIDKKALESLDVVLDVEELETDAEKRMAAVWAQVLGVDVSKIGRQTSFFSLGGDSISSVNVVSLCRKIGLSISVAQLVKAATLENVAAMANVRELMEYPAVVLSNAITEAVAARLSSLVINECVVYPVTPMQRSMLRKTMENQEAWQVQTILPMANDMDASVLREAFKTVVESHELLRTSFALVDDTFYQVISTKARDLDVTLAEVSHLNDFLALDWARGFRIGDTYWIRLAIISDSSNQRHAVLTVHHALYDGWSLPLITADILNAYHGHPQVLRPPFRRVVEYIEATKDTHREFWTSYLDGVPNKRLLNWTSSINVEDGPSDAYFDLGSTLSIVHLTKSANDMDVSMSTVLQFAWAATLRHFSHENVVVFGQVMANRSIPVNDVDSIIGPAINCVPCRVDFDDCLDLETQLQRFQTESSAVLAHSFAELDDIQTWCGLDKPLAETRFSFQNLPVDKDGVGGFEHVSLQKRRNVREDTFSFVLEVVPTSKTDLHFCCAFDSEKFTRTHAQEILTAYNHALVSIVGGAMLLEHI</sequence>
<dbReference type="GO" id="GO:0003824">
    <property type="term" value="F:catalytic activity"/>
    <property type="evidence" value="ECO:0007669"/>
    <property type="project" value="InterPro"/>
</dbReference>
<dbReference type="Gene3D" id="1.10.1200.10">
    <property type="entry name" value="ACP-like"/>
    <property type="match status" value="1"/>
</dbReference>
<dbReference type="Pfam" id="PF00501">
    <property type="entry name" value="AMP-binding"/>
    <property type="match status" value="1"/>
</dbReference>
<organism evidence="6 7">
    <name type="scientific">Aphanomyces stellatus</name>
    <dbReference type="NCBI Taxonomy" id="120398"/>
    <lineage>
        <taxon>Eukaryota</taxon>
        <taxon>Sar</taxon>
        <taxon>Stramenopiles</taxon>
        <taxon>Oomycota</taxon>
        <taxon>Saprolegniomycetes</taxon>
        <taxon>Saprolegniales</taxon>
        <taxon>Verrucalvaceae</taxon>
        <taxon>Aphanomyces</taxon>
    </lineage>
</organism>
<dbReference type="SUPFAM" id="SSF52777">
    <property type="entry name" value="CoA-dependent acyltransferases"/>
    <property type="match status" value="3"/>
</dbReference>
<evidence type="ECO:0000313" key="5">
    <source>
        <dbReference type="EMBL" id="KAF0699279.1"/>
    </source>
</evidence>
<dbReference type="InterPro" id="IPR042099">
    <property type="entry name" value="ANL_N_sf"/>
</dbReference>
<dbReference type="PANTHER" id="PTHR45527:SF1">
    <property type="entry name" value="FATTY ACID SYNTHASE"/>
    <property type="match status" value="1"/>
</dbReference>
<dbReference type="GO" id="GO:0031177">
    <property type="term" value="F:phosphopantetheine binding"/>
    <property type="evidence" value="ECO:0007669"/>
    <property type="project" value="TreeGrafter"/>
</dbReference>
<dbReference type="OrthoDB" id="75981at2759"/>
<dbReference type="SUPFAM" id="SSF47336">
    <property type="entry name" value="ACP-like"/>
    <property type="match status" value="1"/>
</dbReference>
<dbReference type="InterPro" id="IPR000873">
    <property type="entry name" value="AMP-dep_synth/lig_dom"/>
</dbReference>
<dbReference type="Gene3D" id="3.30.559.30">
    <property type="entry name" value="Nonribosomal peptide synthetase, condensation domain"/>
    <property type="match status" value="2"/>
</dbReference>
<evidence type="ECO:0000259" key="4">
    <source>
        <dbReference type="PROSITE" id="PS50075"/>
    </source>
</evidence>
<dbReference type="PANTHER" id="PTHR45527">
    <property type="entry name" value="NONRIBOSOMAL PEPTIDE SYNTHETASE"/>
    <property type="match status" value="1"/>
</dbReference>
<reference evidence="5" key="2">
    <citation type="submission" date="2019-06" db="EMBL/GenBank/DDBJ databases">
        <title>Genomics analysis of Aphanomyces spp. identifies a new class of oomycete effector associated with host adaptation.</title>
        <authorList>
            <person name="Gaulin E."/>
        </authorList>
    </citation>
    <scope>NUCLEOTIDE SEQUENCE</scope>
    <source>
        <strain evidence="5">CBS 578.67</strain>
    </source>
</reference>
<dbReference type="CDD" id="cd05930">
    <property type="entry name" value="A_NRPS"/>
    <property type="match status" value="1"/>
</dbReference>
<name>A0A485KPN2_9STRA</name>
<keyword evidence="2" id="KW-0597">Phosphoprotein</keyword>
<dbReference type="EMBL" id="CAADRA010005208">
    <property type="protein sequence ID" value="VFT87029.1"/>
    <property type="molecule type" value="Genomic_DNA"/>
</dbReference>
<dbReference type="InterPro" id="IPR009081">
    <property type="entry name" value="PP-bd_ACP"/>
</dbReference>
<dbReference type="EMBL" id="VJMH01005187">
    <property type="protein sequence ID" value="KAF0699279.1"/>
    <property type="molecule type" value="Genomic_DNA"/>
</dbReference>
<keyword evidence="7" id="KW-1185">Reference proteome</keyword>
<dbReference type="InterPro" id="IPR023213">
    <property type="entry name" value="CAT-like_dom_sf"/>
</dbReference>
<dbReference type="GO" id="GO:0043041">
    <property type="term" value="P:amino acid activation for nonribosomal peptide biosynthetic process"/>
    <property type="evidence" value="ECO:0007669"/>
    <property type="project" value="TreeGrafter"/>
</dbReference>
<protein>
    <submittedName>
        <fullName evidence="6">Aste57867_10153 protein</fullName>
    </submittedName>
</protein>
<dbReference type="InterPro" id="IPR020845">
    <property type="entry name" value="AMP-binding_CS"/>
</dbReference>
<evidence type="ECO:0000313" key="6">
    <source>
        <dbReference type="EMBL" id="VFT87029.1"/>
    </source>
</evidence>
<reference evidence="6 7" key="1">
    <citation type="submission" date="2019-03" db="EMBL/GenBank/DDBJ databases">
        <authorList>
            <person name="Gaulin E."/>
            <person name="Dumas B."/>
        </authorList>
    </citation>
    <scope>NUCLEOTIDE SEQUENCE [LARGE SCALE GENOMIC DNA]</scope>
    <source>
        <strain evidence="6">CBS 568.67</strain>
    </source>
</reference>
<dbReference type="InterPro" id="IPR010071">
    <property type="entry name" value="AA_adenyl_dom"/>
</dbReference>
<dbReference type="Pfam" id="PF00550">
    <property type="entry name" value="PP-binding"/>
    <property type="match status" value="1"/>
</dbReference>
<dbReference type="Gene3D" id="3.30.559.10">
    <property type="entry name" value="Chloramphenicol acetyltransferase-like domain"/>
    <property type="match status" value="1"/>
</dbReference>
<feature type="domain" description="Carrier" evidence="4">
    <location>
        <begin position="728"/>
        <end position="804"/>
    </location>
</feature>
<dbReference type="PROSITE" id="PS50075">
    <property type="entry name" value="CARRIER"/>
    <property type="match status" value="1"/>
</dbReference>
<dbReference type="GO" id="GO:0005737">
    <property type="term" value="C:cytoplasm"/>
    <property type="evidence" value="ECO:0007669"/>
    <property type="project" value="TreeGrafter"/>
</dbReference>
<dbReference type="GO" id="GO:0044550">
    <property type="term" value="P:secondary metabolite biosynthetic process"/>
    <property type="evidence" value="ECO:0007669"/>
    <property type="project" value="TreeGrafter"/>
</dbReference>
<dbReference type="AlphaFoldDB" id="A0A485KPN2"/>
<dbReference type="Gene3D" id="3.30.300.30">
    <property type="match status" value="1"/>
</dbReference>
<dbReference type="InterPro" id="IPR036736">
    <property type="entry name" value="ACP-like_sf"/>
</dbReference>
<accession>A0A485KPN2</accession>
<evidence type="ECO:0000256" key="1">
    <source>
        <dbReference type="ARBA" id="ARBA00022450"/>
    </source>
</evidence>
<dbReference type="PROSITE" id="PS00455">
    <property type="entry name" value="AMP_BINDING"/>
    <property type="match status" value="1"/>
</dbReference>
<dbReference type="Pfam" id="PF00668">
    <property type="entry name" value="Condensation"/>
    <property type="match status" value="2"/>
</dbReference>
<dbReference type="InterPro" id="IPR045851">
    <property type="entry name" value="AMP-bd_C_sf"/>
</dbReference>
<evidence type="ECO:0000256" key="3">
    <source>
        <dbReference type="SAM" id="MobiDB-lite"/>
    </source>
</evidence>
<proteinExistence type="predicted"/>
<gene>
    <name evidence="6" type="primary">Aste57867_10153</name>
    <name evidence="5" type="ORF">As57867_010114</name>
    <name evidence="6" type="ORF">ASTE57867_10153</name>
</gene>
<keyword evidence="1" id="KW-0596">Phosphopantetheine</keyword>
<dbReference type="Gene3D" id="3.40.50.12780">
    <property type="entry name" value="N-terminal domain of ligase-like"/>
    <property type="match status" value="1"/>
</dbReference>
<evidence type="ECO:0000256" key="2">
    <source>
        <dbReference type="ARBA" id="ARBA00022553"/>
    </source>
</evidence>
<dbReference type="InterPro" id="IPR001242">
    <property type="entry name" value="Condensation_dom"/>
</dbReference>